<reference evidence="1" key="1">
    <citation type="journal article" date="2020" name="Nature">
        <title>Giant virus diversity and host interactions through global metagenomics.</title>
        <authorList>
            <person name="Schulz F."/>
            <person name="Roux S."/>
            <person name="Paez-Espino D."/>
            <person name="Jungbluth S."/>
            <person name="Walsh D.A."/>
            <person name="Denef V.J."/>
            <person name="McMahon K.D."/>
            <person name="Konstantinidis K.T."/>
            <person name="Eloe-Fadrosh E.A."/>
            <person name="Kyrpides N.C."/>
            <person name="Woyke T."/>
        </authorList>
    </citation>
    <scope>NUCLEOTIDE SEQUENCE</scope>
    <source>
        <strain evidence="1">GVMAG-S-3300012919-55</strain>
    </source>
</reference>
<proteinExistence type="predicted"/>
<protein>
    <submittedName>
        <fullName evidence="1">Uncharacterized protein</fullName>
    </submittedName>
</protein>
<dbReference type="EMBL" id="MN740917">
    <property type="protein sequence ID" value="QHU17680.1"/>
    <property type="molecule type" value="Genomic_DNA"/>
</dbReference>
<accession>A0A6C0KLY8</accession>
<evidence type="ECO:0000313" key="1">
    <source>
        <dbReference type="EMBL" id="QHU17680.1"/>
    </source>
</evidence>
<name>A0A6C0KLY8_9ZZZZ</name>
<dbReference type="AlphaFoldDB" id="A0A6C0KLY8"/>
<organism evidence="1">
    <name type="scientific">viral metagenome</name>
    <dbReference type="NCBI Taxonomy" id="1070528"/>
    <lineage>
        <taxon>unclassified sequences</taxon>
        <taxon>metagenomes</taxon>
        <taxon>organismal metagenomes</taxon>
    </lineage>
</organism>
<sequence length="72" mass="8429">MDILYKLPFPQEVCSKIFMYACKSQHTGLGGGIFKNKLQNMDLDIPDKDKDIISFDADKQNYYTYNKIYTHL</sequence>